<name>A0AB33GQZ1_9BACT</name>
<evidence type="ECO:0000313" key="2">
    <source>
        <dbReference type="EMBL" id="AXX91648.1"/>
    </source>
</evidence>
<dbReference type="Pfam" id="PF07963">
    <property type="entry name" value="N_methyl"/>
    <property type="match status" value="1"/>
</dbReference>
<organism evidence="2 3">
    <name type="scientific">Malaciobacter molluscorum LMG 25693</name>
    <dbReference type="NCBI Taxonomy" id="870501"/>
    <lineage>
        <taxon>Bacteria</taxon>
        <taxon>Pseudomonadati</taxon>
        <taxon>Campylobacterota</taxon>
        <taxon>Epsilonproteobacteria</taxon>
        <taxon>Campylobacterales</taxon>
        <taxon>Arcobacteraceae</taxon>
        <taxon>Malaciobacter</taxon>
    </lineage>
</organism>
<dbReference type="InterPro" id="IPR012902">
    <property type="entry name" value="N_methyl_site"/>
</dbReference>
<dbReference type="AlphaFoldDB" id="A0AB33GQZ1"/>
<accession>A0AB33GQZ1</accession>
<evidence type="ECO:0000313" key="3">
    <source>
        <dbReference type="Proteomes" id="UP000262712"/>
    </source>
</evidence>
<gene>
    <name evidence="2" type="ORF">AMOL_0648</name>
</gene>
<evidence type="ECO:0008006" key="4">
    <source>
        <dbReference type="Google" id="ProtNLM"/>
    </source>
</evidence>
<dbReference type="Proteomes" id="UP000262712">
    <property type="component" value="Chromosome"/>
</dbReference>
<keyword evidence="1" id="KW-0812">Transmembrane</keyword>
<dbReference type="EMBL" id="CP032098">
    <property type="protein sequence ID" value="AXX91648.1"/>
    <property type="molecule type" value="Genomic_DNA"/>
</dbReference>
<sequence>MKKQKNLVANKKAFTIFETIISLTVLAIVITLIYSLSFHNNLNNKFILLNSLENSFAKEDYSNFKTKKQNITIIKNEIKNRIDVKKIYYDKNGIKLYKYELYK</sequence>
<feature type="transmembrane region" description="Helical" evidence="1">
    <location>
        <begin position="12"/>
        <end position="36"/>
    </location>
</feature>
<keyword evidence="1" id="KW-1133">Transmembrane helix</keyword>
<dbReference type="KEGG" id="amol:AMOL_0648"/>
<reference evidence="2 3" key="1">
    <citation type="submission" date="2018-08" db="EMBL/GenBank/DDBJ databases">
        <title>Complete genome of the Arcobacter molluscorum type strain LMG 25693.</title>
        <authorList>
            <person name="Miller W.G."/>
            <person name="Yee E."/>
            <person name="Bono J.L."/>
        </authorList>
    </citation>
    <scope>NUCLEOTIDE SEQUENCE [LARGE SCALE GENOMIC DNA]</scope>
    <source>
        <strain evidence="2 3">CECT 7696</strain>
    </source>
</reference>
<evidence type="ECO:0000256" key="1">
    <source>
        <dbReference type="SAM" id="Phobius"/>
    </source>
</evidence>
<proteinExistence type="predicted"/>
<protein>
    <recommendedName>
        <fullName evidence="4">Prepilin-type cleavage/methylation domain-containing protein</fullName>
    </recommendedName>
</protein>
<keyword evidence="1" id="KW-0472">Membrane</keyword>